<dbReference type="OrthoDB" id="10261782at2759"/>
<dbReference type="NCBIfam" id="TIGR01700">
    <property type="entry name" value="PNPH"/>
    <property type="match status" value="1"/>
</dbReference>
<evidence type="ECO:0000256" key="8">
    <source>
        <dbReference type="ARBA" id="ARBA00022726"/>
    </source>
</evidence>
<evidence type="ECO:0000313" key="16">
    <source>
        <dbReference type="EMBL" id="CAD5118579.1"/>
    </source>
</evidence>
<dbReference type="NCBIfam" id="NF006054">
    <property type="entry name" value="PRK08202.1"/>
    <property type="match status" value="1"/>
</dbReference>
<evidence type="ECO:0000256" key="7">
    <source>
        <dbReference type="ARBA" id="ARBA00022679"/>
    </source>
</evidence>
<comment type="caution">
    <text evidence="16">The sequence shown here is derived from an EMBL/GenBank/DDBJ whole genome shotgun (WGS) entry which is preliminary data.</text>
</comment>
<keyword evidence="7 13" id="KW-0808">Transferase</keyword>
<dbReference type="Gene3D" id="3.40.50.1580">
    <property type="entry name" value="Nucleoside phosphorylase domain"/>
    <property type="match status" value="1"/>
</dbReference>
<gene>
    <name evidence="16" type="ORF">DGYR_LOCUS6934</name>
</gene>
<dbReference type="InterPro" id="IPR011270">
    <property type="entry name" value="Pur_Nuc_Pase_Ino/Guo-sp"/>
</dbReference>
<feature type="binding site" evidence="14">
    <location>
        <position position="203"/>
    </location>
    <ligand>
        <name>a purine D-ribonucleoside</name>
        <dbReference type="ChEBI" id="CHEBI:142355"/>
    </ligand>
</feature>
<dbReference type="NCBIfam" id="TIGR01697">
    <property type="entry name" value="PNPH-PUNA-XAPA"/>
    <property type="match status" value="1"/>
</dbReference>
<evidence type="ECO:0000256" key="10">
    <source>
        <dbReference type="ARBA" id="ARBA00023929"/>
    </source>
</evidence>
<comment type="subunit">
    <text evidence="3">Homotrimer.</text>
</comment>
<dbReference type="PROSITE" id="PS01240">
    <property type="entry name" value="PNP_MTAP_2"/>
    <property type="match status" value="1"/>
</dbReference>
<feature type="binding site" evidence="14">
    <location>
        <position position="118"/>
    </location>
    <ligand>
        <name>phosphate</name>
        <dbReference type="ChEBI" id="CHEBI:43474"/>
    </ligand>
</feature>
<comment type="catalytic activity">
    <reaction evidence="11">
        <text>2'-deoxyinosine + phosphate = 2-deoxy-alpha-D-ribose 1-phosphate + hypoxanthine</text>
        <dbReference type="Rhea" id="RHEA:27750"/>
        <dbReference type="ChEBI" id="CHEBI:17368"/>
        <dbReference type="ChEBI" id="CHEBI:28997"/>
        <dbReference type="ChEBI" id="CHEBI:43474"/>
        <dbReference type="ChEBI" id="CHEBI:57259"/>
        <dbReference type="EC" id="2.4.2.1"/>
    </reaction>
</comment>
<keyword evidence="8" id="KW-0660">Purine salvage</keyword>
<dbReference type="AlphaFoldDB" id="A0A7I8VS81"/>
<evidence type="ECO:0000256" key="11">
    <source>
        <dbReference type="ARBA" id="ARBA00023950"/>
    </source>
</evidence>
<evidence type="ECO:0000256" key="13">
    <source>
        <dbReference type="PIRNR" id="PIRNR000477"/>
    </source>
</evidence>
<keyword evidence="6 13" id="KW-0328">Glycosyltransferase</keyword>
<dbReference type="EC" id="2.4.2.1" evidence="4 13"/>
<dbReference type="Proteomes" id="UP000549394">
    <property type="component" value="Unassembled WGS sequence"/>
</dbReference>
<feature type="binding site" evidence="14">
    <location>
        <begin position="86"/>
        <end position="88"/>
    </location>
    <ligand>
        <name>phosphate</name>
        <dbReference type="ChEBI" id="CHEBI:43474"/>
    </ligand>
</feature>
<feature type="binding site" evidence="14">
    <location>
        <position position="35"/>
    </location>
    <ligand>
        <name>phosphate</name>
        <dbReference type="ChEBI" id="CHEBI:43474"/>
    </ligand>
</feature>
<organism evidence="16 17">
    <name type="scientific">Dimorphilus gyrociliatus</name>
    <dbReference type="NCBI Taxonomy" id="2664684"/>
    <lineage>
        <taxon>Eukaryota</taxon>
        <taxon>Metazoa</taxon>
        <taxon>Spiralia</taxon>
        <taxon>Lophotrochozoa</taxon>
        <taxon>Annelida</taxon>
        <taxon>Polychaeta</taxon>
        <taxon>Polychaeta incertae sedis</taxon>
        <taxon>Dinophilidae</taxon>
        <taxon>Dimorphilus</taxon>
    </lineage>
</organism>
<dbReference type="InterPro" id="IPR018099">
    <property type="entry name" value="Purine_phosphorylase-2_CS"/>
</dbReference>
<dbReference type="InterPro" id="IPR011268">
    <property type="entry name" value="Purine_phosphorylase"/>
</dbReference>
<feature type="binding site" evidence="14">
    <location>
        <position position="222"/>
    </location>
    <ligand>
        <name>phosphate</name>
        <dbReference type="ChEBI" id="CHEBI:43474"/>
    </ligand>
</feature>
<evidence type="ECO:0000313" key="17">
    <source>
        <dbReference type="Proteomes" id="UP000549394"/>
    </source>
</evidence>
<dbReference type="Pfam" id="PF01048">
    <property type="entry name" value="PNP_UDP_1"/>
    <property type="match status" value="1"/>
</dbReference>
<comment type="catalytic activity">
    <reaction evidence="10">
        <text>2'-deoxyguanosine + phosphate = 2-deoxy-alpha-D-ribose 1-phosphate + guanine</text>
        <dbReference type="Rhea" id="RHEA:27738"/>
        <dbReference type="ChEBI" id="CHEBI:16235"/>
        <dbReference type="ChEBI" id="CHEBI:17172"/>
        <dbReference type="ChEBI" id="CHEBI:43474"/>
        <dbReference type="ChEBI" id="CHEBI:57259"/>
        <dbReference type="EC" id="2.4.2.1"/>
    </reaction>
</comment>
<feature type="binding site" evidence="14">
    <location>
        <position position="66"/>
    </location>
    <ligand>
        <name>phosphate</name>
        <dbReference type="ChEBI" id="CHEBI:43474"/>
    </ligand>
</feature>
<name>A0A7I8VS81_9ANNE</name>
<evidence type="ECO:0000259" key="15">
    <source>
        <dbReference type="Pfam" id="PF01048"/>
    </source>
</evidence>
<dbReference type="PANTHER" id="PTHR11904:SF9">
    <property type="entry name" value="PURINE NUCLEOSIDE PHOSPHORYLASE-RELATED"/>
    <property type="match status" value="1"/>
</dbReference>
<sequence length="284" mass="30903">MTDNTNFTYEKVKKITDFLRTKTGIEPTIGIICGSGLGGLAELVENKYVIDYADIPGFPISTVIGHAGRLVFGNLGSKKVVCMQGRFHAYEGHSMAKVTLPVRVMKLLGIDTLIVTNACGGLNENYKVGDVMIIKDHICLPALAGIGPLVGLNDDEFGTRFTALSDAYDKDLRKLAKEVAAELGVDKFLHEGVYAMQLGPFYETIAECKLIRNLGADVVGMSTAPEVMVARHCGLRCFGLSLVTNEAIFDYDTERKANHVEVLETAANRGAQMCEFVSKICTRI</sequence>
<dbReference type="GO" id="GO:0006166">
    <property type="term" value="P:purine ribonucleoside salvage"/>
    <property type="evidence" value="ECO:0007669"/>
    <property type="project" value="UniProtKB-KW"/>
</dbReference>
<comment type="catalytic activity">
    <reaction evidence="12">
        <text>guanosine + phosphate = alpha-D-ribose 1-phosphate + guanine</text>
        <dbReference type="Rhea" id="RHEA:13233"/>
        <dbReference type="ChEBI" id="CHEBI:16235"/>
        <dbReference type="ChEBI" id="CHEBI:16750"/>
        <dbReference type="ChEBI" id="CHEBI:43474"/>
        <dbReference type="ChEBI" id="CHEBI:57720"/>
        <dbReference type="EC" id="2.4.2.1"/>
    </reaction>
</comment>
<evidence type="ECO:0000256" key="9">
    <source>
        <dbReference type="ARBA" id="ARBA00023918"/>
    </source>
</evidence>
<evidence type="ECO:0000256" key="12">
    <source>
        <dbReference type="ARBA" id="ARBA00023970"/>
    </source>
</evidence>
<dbReference type="InterPro" id="IPR035994">
    <property type="entry name" value="Nucleoside_phosphorylase_sf"/>
</dbReference>
<dbReference type="GO" id="GO:0005737">
    <property type="term" value="C:cytoplasm"/>
    <property type="evidence" value="ECO:0007669"/>
    <property type="project" value="TreeGrafter"/>
</dbReference>
<evidence type="ECO:0000256" key="6">
    <source>
        <dbReference type="ARBA" id="ARBA00022676"/>
    </source>
</evidence>
<evidence type="ECO:0000256" key="4">
    <source>
        <dbReference type="ARBA" id="ARBA00011886"/>
    </source>
</evidence>
<dbReference type="GO" id="GO:0004731">
    <property type="term" value="F:purine-nucleoside phosphorylase activity"/>
    <property type="evidence" value="ECO:0007669"/>
    <property type="project" value="UniProtKB-EC"/>
</dbReference>
<dbReference type="UniPathway" id="UPA00606"/>
<comment type="function">
    <text evidence="13">The purine nucleoside phosphorylases catalyze the phosphorolytic breakdown of the N-glycosidic bond in the beta-(deoxy)ribonucleoside molecules, with the formation of the corresponding free purine bases and pentose-1-phosphate.</text>
</comment>
<proteinExistence type="inferred from homology"/>
<dbReference type="SUPFAM" id="SSF53167">
    <property type="entry name" value="Purine and uridine phosphorylases"/>
    <property type="match status" value="1"/>
</dbReference>
<dbReference type="PIRSF" id="PIRSF000477">
    <property type="entry name" value="PurNPase"/>
    <property type="match status" value="1"/>
</dbReference>
<protein>
    <recommendedName>
        <fullName evidence="5 13">Purine nucleoside phosphorylase</fullName>
        <ecNumber evidence="4 13">2.4.2.1</ecNumber>
    </recommendedName>
    <alternativeName>
        <fullName evidence="13">Inosine-guanosine phosphorylase</fullName>
    </alternativeName>
</protein>
<evidence type="ECO:0000256" key="2">
    <source>
        <dbReference type="ARBA" id="ARBA00006751"/>
    </source>
</evidence>
<reference evidence="16 17" key="1">
    <citation type="submission" date="2020-08" db="EMBL/GenBank/DDBJ databases">
        <authorList>
            <person name="Hejnol A."/>
        </authorList>
    </citation>
    <scope>NUCLEOTIDE SEQUENCE [LARGE SCALE GENOMIC DNA]</scope>
</reference>
<comment type="similarity">
    <text evidence="2 13">Belongs to the PNP/MTAP phosphorylase family.</text>
</comment>
<evidence type="ECO:0000256" key="5">
    <source>
        <dbReference type="ARBA" id="ARBA00013834"/>
    </source>
</evidence>
<dbReference type="PANTHER" id="PTHR11904">
    <property type="entry name" value="METHYLTHIOADENOSINE/PURINE NUCLEOSIDE PHOSPHORYLASE"/>
    <property type="match status" value="1"/>
</dbReference>
<keyword evidence="17" id="KW-1185">Reference proteome</keyword>
<evidence type="ECO:0000256" key="3">
    <source>
        <dbReference type="ARBA" id="ARBA00011233"/>
    </source>
</evidence>
<comment type="pathway">
    <text evidence="1 13">Purine metabolism; purine nucleoside salvage.</text>
</comment>
<dbReference type="FunFam" id="3.40.50.1580:FF:000004">
    <property type="entry name" value="Purine nucleoside phosphorylase"/>
    <property type="match status" value="1"/>
</dbReference>
<evidence type="ECO:0000256" key="14">
    <source>
        <dbReference type="PIRSR" id="PIRSR000477-2"/>
    </source>
</evidence>
<comment type="catalytic activity">
    <reaction evidence="9">
        <text>inosine + phosphate = alpha-D-ribose 1-phosphate + hypoxanthine</text>
        <dbReference type="Rhea" id="RHEA:27646"/>
        <dbReference type="ChEBI" id="CHEBI:17368"/>
        <dbReference type="ChEBI" id="CHEBI:17596"/>
        <dbReference type="ChEBI" id="CHEBI:43474"/>
        <dbReference type="ChEBI" id="CHEBI:57720"/>
        <dbReference type="EC" id="2.4.2.1"/>
    </reaction>
</comment>
<evidence type="ECO:0000256" key="1">
    <source>
        <dbReference type="ARBA" id="ARBA00005058"/>
    </source>
</evidence>
<accession>A0A7I8VS81</accession>
<dbReference type="EMBL" id="CAJFCJ010000009">
    <property type="protein sequence ID" value="CAD5118579.1"/>
    <property type="molecule type" value="Genomic_DNA"/>
</dbReference>
<feature type="domain" description="Nucleoside phosphorylase" evidence="15">
    <location>
        <begin position="28"/>
        <end position="273"/>
    </location>
</feature>
<feature type="binding site" evidence="14">
    <location>
        <position position="245"/>
    </location>
    <ligand>
        <name>a purine D-ribonucleoside</name>
        <dbReference type="ChEBI" id="CHEBI:142355"/>
    </ligand>
</feature>
<dbReference type="InterPro" id="IPR000845">
    <property type="entry name" value="Nucleoside_phosphorylase_d"/>
</dbReference>
<dbReference type="CDD" id="cd09009">
    <property type="entry name" value="PNP-EcPNPII_like"/>
    <property type="match status" value="1"/>
</dbReference>